<gene>
    <name evidence="2" type="ORF">EGH21_14655</name>
</gene>
<evidence type="ECO:0000313" key="3">
    <source>
        <dbReference type="Proteomes" id="UP001430377"/>
    </source>
</evidence>
<dbReference type="EMBL" id="RKLR01000006">
    <property type="protein sequence ID" value="MBX0324273.1"/>
    <property type="molecule type" value="Genomic_DNA"/>
</dbReference>
<dbReference type="Gene3D" id="2.40.128.630">
    <property type="match status" value="3"/>
</dbReference>
<dbReference type="AlphaFoldDB" id="A0AAW4PTG3"/>
<feature type="domain" description="Pyrrolo-quinoline quinone repeat" evidence="1">
    <location>
        <begin position="244"/>
        <end position="329"/>
    </location>
</feature>
<evidence type="ECO:0000313" key="2">
    <source>
        <dbReference type="EMBL" id="MBX0324273.1"/>
    </source>
</evidence>
<dbReference type="Proteomes" id="UP001430377">
    <property type="component" value="Unassembled WGS sequence"/>
</dbReference>
<dbReference type="SUPFAM" id="SSF50998">
    <property type="entry name" value="Quinoprotein alcohol dehydrogenase-like"/>
    <property type="match status" value="2"/>
</dbReference>
<name>A0AAW4PTG3_9EURY</name>
<accession>A0AAW4PTG3</accession>
<evidence type="ECO:0000259" key="1">
    <source>
        <dbReference type="Pfam" id="PF13360"/>
    </source>
</evidence>
<dbReference type="Pfam" id="PF13360">
    <property type="entry name" value="PQQ_2"/>
    <property type="match status" value="2"/>
</dbReference>
<proteinExistence type="predicted"/>
<protein>
    <submittedName>
        <fullName evidence="2">PQQ-binding-like beta-propeller repeat protein</fullName>
    </submittedName>
</protein>
<feature type="domain" description="Pyrrolo-quinoline quinone repeat" evidence="1">
    <location>
        <begin position="54"/>
        <end position="219"/>
    </location>
</feature>
<dbReference type="InterPro" id="IPR018391">
    <property type="entry name" value="PQQ_b-propeller_rpt"/>
</dbReference>
<reference evidence="2 3" key="1">
    <citation type="submission" date="2021-06" db="EMBL/GenBank/DDBJ databases">
        <title>Halomicroarcula sp. a new haloarchaeum isolated from saline soil.</title>
        <authorList>
            <person name="Duran-Viseras A."/>
            <person name="Sanchez-Porro C."/>
            <person name="Ventosa A."/>
        </authorList>
    </citation>
    <scope>NUCLEOTIDE SEQUENCE [LARGE SCALE GENOMIC DNA]</scope>
    <source>
        <strain evidence="2 3">F13</strain>
    </source>
</reference>
<keyword evidence="3" id="KW-1185">Reference proteome</keyword>
<comment type="caution">
    <text evidence="2">The sequence shown here is derived from an EMBL/GenBank/DDBJ whole genome shotgun (WGS) entry which is preliminary data.</text>
</comment>
<dbReference type="PANTHER" id="PTHR34512">
    <property type="entry name" value="CELL SURFACE PROTEIN"/>
    <property type="match status" value="1"/>
</dbReference>
<organism evidence="2 3">
    <name type="scientific">Haloarcula rubra</name>
    <dbReference type="NCBI Taxonomy" id="2487747"/>
    <lineage>
        <taxon>Archaea</taxon>
        <taxon>Methanobacteriati</taxon>
        <taxon>Methanobacteriota</taxon>
        <taxon>Stenosarchaea group</taxon>
        <taxon>Halobacteria</taxon>
        <taxon>Halobacteriales</taxon>
        <taxon>Haloarculaceae</taxon>
        <taxon>Haloarcula</taxon>
    </lineage>
</organism>
<sequence>MADSTVFAADTTGAFYAIDVQSGEARWQTLDGSATAGLGIVAAGDQVITISDGLSGFDVQTGATQWSLDVGGRLARTAVDGTVYIAPPTNGANVMAIDAGTGDTRWSSAELGVCPSLEVAAPPVVAGNSVYVARNSRGTGRIFALDRTDGSQIWTTKTDQELTSLAADSDGVYYGQEVSDSSVYALNGADGSVRWAFDLSERAPPWPDETHRVRSLTATEDSVYATSIERSEEETEDPEYTGFLHAFDANGTRRWSLTIDSSSAPVVDTAPVVVDDTVFATGNRRLYAVNAADGSVVERFETTGSIRSTPAVSGDSAFVGSDDELLYRFRRP</sequence>
<dbReference type="InterPro" id="IPR011047">
    <property type="entry name" value="Quinoprotein_ADH-like_sf"/>
</dbReference>
<dbReference type="PANTHER" id="PTHR34512:SF30">
    <property type="entry name" value="OUTER MEMBRANE PROTEIN ASSEMBLY FACTOR BAMB"/>
    <property type="match status" value="1"/>
</dbReference>
<dbReference type="InterPro" id="IPR002372">
    <property type="entry name" value="PQQ_rpt_dom"/>
</dbReference>
<dbReference type="SMART" id="SM00564">
    <property type="entry name" value="PQQ"/>
    <property type="match status" value="6"/>
</dbReference>